<feature type="region of interest" description="Disordered" evidence="12">
    <location>
        <begin position="1"/>
        <end position="21"/>
    </location>
</feature>
<evidence type="ECO:0000256" key="1">
    <source>
        <dbReference type="ARBA" id="ARBA00004496"/>
    </source>
</evidence>
<evidence type="ECO:0000256" key="4">
    <source>
        <dbReference type="ARBA" id="ARBA00013346"/>
    </source>
</evidence>
<dbReference type="InterPro" id="IPR000682">
    <property type="entry name" value="PCMT"/>
</dbReference>
<dbReference type="PANTHER" id="PTHR11579">
    <property type="entry name" value="PROTEIN-L-ISOASPARTATE O-METHYLTRANSFERASE"/>
    <property type="match status" value="1"/>
</dbReference>
<protein>
    <recommendedName>
        <fullName evidence="4">Protein-L-isoaspartate O-methyltransferase</fullName>
        <ecNumber evidence="3">2.1.1.77</ecNumber>
    </recommendedName>
    <alternativeName>
        <fullName evidence="11">L-isoaspartyl protein carboxyl methyltransferase</fullName>
    </alternativeName>
    <alternativeName>
        <fullName evidence="9">Protein L-isoaspartyl methyltransferase</fullName>
    </alternativeName>
    <alternativeName>
        <fullName evidence="10">Protein-beta-aspartate methyltransferase</fullName>
    </alternativeName>
</protein>
<evidence type="ECO:0000256" key="3">
    <source>
        <dbReference type="ARBA" id="ARBA00011890"/>
    </source>
</evidence>
<dbReference type="GO" id="GO:0004719">
    <property type="term" value="F:protein-L-isoaspartate (D-aspartate) O-methyltransferase activity"/>
    <property type="evidence" value="ECO:0007669"/>
    <property type="project" value="UniProtKB-EC"/>
</dbReference>
<keyword evidence="6 13" id="KW-0489">Methyltransferase</keyword>
<evidence type="ECO:0000256" key="12">
    <source>
        <dbReference type="SAM" id="MobiDB-lite"/>
    </source>
</evidence>
<evidence type="ECO:0000313" key="13">
    <source>
        <dbReference type="EMBL" id="NJQ06024.1"/>
    </source>
</evidence>
<dbReference type="EC" id="2.1.1.77" evidence="3"/>
<dbReference type="GO" id="GO:0005737">
    <property type="term" value="C:cytoplasm"/>
    <property type="evidence" value="ECO:0007669"/>
    <property type="project" value="UniProtKB-SubCell"/>
</dbReference>
<evidence type="ECO:0000256" key="6">
    <source>
        <dbReference type="ARBA" id="ARBA00022603"/>
    </source>
</evidence>
<evidence type="ECO:0000256" key="2">
    <source>
        <dbReference type="ARBA" id="ARBA00005369"/>
    </source>
</evidence>
<comment type="similarity">
    <text evidence="2">Belongs to the methyltransferase superfamily. L-isoaspartyl/D-aspartyl protein methyltransferase family.</text>
</comment>
<dbReference type="InterPro" id="IPR029063">
    <property type="entry name" value="SAM-dependent_MTases_sf"/>
</dbReference>
<dbReference type="EMBL" id="JAAVJD010000062">
    <property type="protein sequence ID" value="NJQ06024.1"/>
    <property type="molecule type" value="Genomic_DNA"/>
</dbReference>
<feature type="compositionally biased region" description="Gly residues" evidence="12">
    <location>
        <begin position="301"/>
        <end position="310"/>
    </location>
</feature>
<keyword evidence="14" id="KW-1185">Reference proteome</keyword>
<evidence type="ECO:0000256" key="10">
    <source>
        <dbReference type="ARBA" id="ARBA00031323"/>
    </source>
</evidence>
<keyword evidence="8" id="KW-0949">S-adenosyl-L-methionine</keyword>
<dbReference type="GO" id="GO:0032259">
    <property type="term" value="P:methylation"/>
    <property type="evidence" value="ECO:0007669"/>
    <property type="project" value="UniProtKB-KW"/>
</dbReference>
<dbReference type="RefSeq" id="WP_167969681.1">
    <property type="nucleotide sequence ID" value="NZ_BHZG01000391.1"/>
</dbReference>
<evidence type="ECO:0000256" key="5">
    <source>
        <dbReference type="ARBA" id="ARBA00022490"/>
    </source>
</evidence>
<dbReference type="Gene3D" id="3.40.50.150">
    <property type="entry name" value="Vaccinia Virus protein VP39"/>
    <property type="match status" value="1"/>
</dbReference>
<gene>
    <name evidence="13" type="ORF">HCN56_10645</name>
</gene>
<feature type="compositionally biased region" description="Basic and acidic residues" evidence="12">
    <location>
        <begin position="327"/>
        <end position="336"/>
    </location>
</feature>
<evidence type="ECO:0000313" key="14">
    <source>
        <dbReference type="Proteomes" id="UP000578686"/>
    </source>
</evidence>
<dbReference type="Pfam" id="PF01135">
    <property type="entry name" value="PCMT"/>
    <property type="match status" value="1"/>
</dbReference>
<proteinExistence type="inferred from homology"/>
<sequence length="423" mass="44068">MRAQDAQHAQHAQRRLHATMAGQGLWPDRAPWVREAMERTPRHAFAPDRLWRWDGAAYRPVERATEPQRWLAELYAGPHDPAVTQIDGGVPSSSLSAPAVVADMLDTALLAPGRRVLELGTGCGWNAALLAGRVGGEHVVTVEADRALADAARRTLDGAAPGVTVLHGDGGAGHPAGGPYDRVVATYAPPRVPWAWVAQTRPGGWIVTPWGRLGHVALRVARDGGSASGWFQGLAQFMPPRGTAPTPPWPAGAADVPLVPGVPLGRDPGPLLADANLLFALRVALPDVHITAGPDTGAGVWPGGSAGAGAGAAVRPRPHAPADAESEPEHASHTAPEDAPTPPAGCAAPATVRLLAPGGSCALLDGRTGTVRRTGPRDLASEVAMAWSRWEERGSLSVYDHGLTVTPHGEHLWTDPGDEPCGV</sequence>
<comment type="subcellular location">
    <subcellularLocation>
        <location evidence="1">Cytoplasm</location>
    </subcellularLocation>
</comment>
<evidence type="ECO:0000256" key="11">
    <source>
        <dbReference type="ARBA" id="ARBA00031350"/>
    </source>
</evidence>
<evidence type="ECO:0000256" key="9">
    <source>
        <dbReference type="ARBA" id="ARBA00030757"/>
    </source>
</evidence>
<dbReference type="CDD" id="cd02440">
    <property type="entry name" value="AdoMet_MTases"/>
    <property type="match status" value="1"/>
</dbReference>
<dbReference type="Proteomes" id="UP000578686">
    <property type="component" value="Unassembled WGS sequence"/>
</dbReference>
<dbReference type="SUPFAM" id="SSF53335">
    <property type="entry name" value="S-adenosyl-L-methionine-dependent methyltransferases"/>
    <property type="match status" value="1"/>
</dbReference>
<keyword evidence="5" id="KW-0963">Cytoplasm</keyword>
<name>A0A7X6D0N8_9ACTN</name>
<evidence type="ECO:0000256" key="7">
    <source>
        <dbReference type="ARBA" id="ARBA00022679"/>
    </source>
</evidence>
<keyword evidence="7 13" id="KW-0808">Transferase</keyword>
<feature type="compositionally biased region" description="Low complexity" evidence="12">
    <location>
        <begin position="1"/>
        <end position="10"/>
    </location>
</feature>
<organism evidence="13 14">
    <name type="scientific">Streptomyces lonarensis</name>
    <dbReference type="NCBI Taxonomy" id="700599"/>
    <lineage>
        <taxon>Bacteria</taxon>
        <taxon>Bacillati</taxon>
        <taxon>Actinomycetota</taxon>
        <taxon>Actinomycetes</taxon>
        <taxon>Kitasatosporales</taxon>
        <taxon>Streptomycetaceae</taxon>
        <taxon>Streptomyces</taxon>
    </lineage>
</organism>
<evidence type="ECO:0000256" key="8">
    <source>
        <dbReference type="ARBA" id="ARBA00022691"/>
    </source>
</evidence>
<comment type="caution">
    <text evidence="13">The sequence shown here is derived from an EMBL/GenBank/DDBJ whole genome shotgun (WGS) entry which is preliminary data.</text>
</comment>
<reference evidence="13 14" key="1">
    <citation type="submission" date="2020-03" db="EMBL/GenBank/DDBJ databases">
        <title>Draft genome of Streptomyces sp. ventii, isolated from the Axial Seamount in the Pacific Ocean, and resequencing of the two type strains Streptomyces lonarensis strain NCL 716 and Streptomyces bohaiensis strain 11A07.</title>
        <authorList>
            <person name="Loughran R.M."/>
            <person name="Pfannmuller K.M."/>
            <person name="Wasson B.J."/>
            <person name="Deadmond M.C."/>
            <person name="Paddock B.E."/>
            <person name="Koyack M.J."/>
            <person name="Gallegos D.A."/>
            <person name="Mitchell E.A."/>
            <person name="Ushijima B."/>
            <person name="Saw J.H."/>
            <person name="Mcphail K.L."/>
            <person name="Videau P."/>
        </authorList>
    </citation>
    <scope>NUCLEOTIDE SEQUENCE [LARGE SCALE GENOMIC DNA]</scope>
    <source>
        <strain evidence="13 14">NCL716</strain>
    </source>
</reference>
<dbReference type="PANTHER" id="PTHR11579:SF0">
    <property type="entry name" value="PROTEIN-L-ISOASPARTATE(D-ASPARTATE) O-METHYLTRANSFERASE"/>
    <property type="match status" value="1"/>
</dbReference>
<feature type="region of interest" description="Disordered" evidence="12">
    <location>
        <begin position="301"/>
        <end position="348"/>
    </location>
</feature>
<accession>A0A7X6D0N8</accession>
<dbReference type="AlphaFoldDB" id="A0A7X6D0N8"/>